<dbReference type="STRING" id="1137799.GZ78_22120"/>
<comment type="caution">
    <text evidence="1">The sequence shown here is derived from an EMBL/GenBank/DDBJ whole genome shotgun (WGS) entry which is preliminary data.</text>
</comment>
<evidence type="ECO:0000313" key="1">
    <source>
        <dbReference type="EMBL" id="KEQ16541.1"/>
    </source>
</evidence>
<name>A0A081NDL8_9GAMM</name>
<keyword evidence="2" id="KW-1185">Reference proteome</keyword>
<organism evidence="1 2">
    <name type="scientific">Endozoicomonas numazuensis</name>
    <dbReference type="NCBI Taxonomy" id="1137799"/>
    <lineage>
        <taxon>Bacteria</taxon>
        <taxon>Pseudomonadati</taxon>
        <taxon>Pseudomonadota</taxon>
        <taxon>Gammaproteobacteria</taxon>
        <taxon>Oceanospirillales</taxon>
        <taxon>Endozoicomonadaceae</taxon>
        <taxon>Endozoicomonas</taxon>
    </lineage>
</organism>
<accession>A0A081NDL8</accession>
<reference evidence="1 2" key="1">
    <citation type="submission" date="2014-06" db="EMBL/GenBank/DDBJ databases">
        <title>Whole Genome Sequences of Three Symbiotic Endozoicomonas Bacteria.</title>
        <authorList>
            <person name="Neave M.J."/>
            <person name="Apprill A."/>
            <person name="Voolstra C.R."/>
        </authorList>
    </citation>
    <scope>NUCLEOTIDE SEQUENCE [LARGE SCALE GENOMIC DNA]</scope>
    <source>
        <strain evidence="1 2">DSM 25634</strain>
    </source>
</reference>
<proteinExistence type="predicted"/>
<dbReference type="OrthoDB" id="5917420at2"/>
<dbReference type="EMBL" id="JOKH01000005">
    <property type="protein sequence ID" value="KEQ16541.1"/>
    <property type="molecule type" value="Genomic_DNA"/>
</dbReference>
<evidence type="ECO:0000313" key="2">
    <source>
        <dbReference type="Proteomes" id="UP000028073"/>
    </source>
</evidence>
<dbReference type="Proteomes" id="UP000028073">
    <property type="component" value="Unassembled WGS sequence"/>
</dbReference>
<protein>
    <submittedName>
        <fullName evidence="1">Uncharacterized protein</fullName>
    </submittedName>
</protein>
<dbReference type="AlphaFoldDB" id="A0A081NDL8"/>
<sequence>MYRIEFSIWLASKTRWAQLTKVIECQTIPRIGEYMKFNNSEVGDYFSWEVSQITYHESGSIAVWTELLDNIDGRGYSFDTEAEFDEYYQSYLSEGWVSERGVGENKQYKVVSSGQVPPQ</sequence>
<gene>
    <name evidence="1" type="ORF">GZ78_22120</name>
</gene>